<dbReference type="Gene3D" id="2.40.50.100">
    <property type="match status" value="1"/>
</dbReference>
<evidence type="ECO:0000256" key="3">
    <source>
        <dbReference type="SAM" id="Phobius"/>
    </source>
</evidence>
<feature type="domain" description="Multidrug resistance protein MdtA-like barrel-sandwich hybrid" evidence="4">
    <location>
        <begin position="98"/>
        <end position="295"/>
    </location>
</feature>
<feature type="transmembrane region" description="Helical" evidence="3">
    <location>
        <begin position="60"/>
        <end position="80"/>
    </location>
</feature>
<sequence>MLDDQSKTPPDGEQPRNERAERPADPDRQPSSDTPSKSGKDSSSDEASEDKRGVIRRHPVLVLAGFVMLVALVVGGYVYWLGFIHPYETTDDAFVDARQFTIAPKVGGYVIDVPVTDNQHVEAGAVLAQIDTRDYRIALEQAEAQIQAAEATIQNIDAQVEAQRAQIEVARAQVDTAQAALKFAQEDADRYRELAQKGAGTVQRSQQSSSDLQQRQASLSSANASVVAAQKQIGSLQAQRASAESSLAQAKAQRDQAGLNLGYTTVTAAQAGRIVQLTAAKGQFAQAGQSLSMFVPDEKWVIANYKETQITDMRPGQAVAIEIDAYPGRGITGRIDSVQPGSGTAFSLLPAQNATGNYVKVTQRIPVKILVDNWPTDVAIGPGMSVVPRAHVR</sequence>
<dbReference type="InterPro" id="IPR058792">
    <property type="entry name" value="Beta-barrel_RND_2"/>
</dbReference>
<dbReference type="Pfam" id="PF25954">
    <property type="entry name" value="Beta-barrel_RND_2"/>
    <property type="match status" value="1"/>
</dbReference>
<dbReference type="PANTHER" id="PTHR30386">
    <property type="entry name" value="MEMBRANE FUSION SUBUNIT OF EMRAB-TOLC MULTIDRUG EFFLUX PUMP"/>
    <property type="match status" value="1"/>
</dbReference>
<dbReference type="OrthoDB" id="9811754at2"/>
<evidence type="ECO:0000313" key="6">
    <source>
        <dbReference type="EMBL" id="GEP09974.1"/>
    </source>
</evidence>
<dbReference type="AlphaFoldDB" id="A0A512JJ59"/>
<keyword evidence="3" id="KW-0812">Transmembrane</keyword>
<name>A0A512JJ59_9HYPH</name>
<evidence type="ECO:0000256" key="1">
    <source>
        <dbReference type="SAM" id="Coils"/>
    </source>
</evidence>
<evidence type="ECO:0000259" key="5">
    <source>
        <dbReference type="Pfam" id="PF25954"/>
    </source>
</evidence>
<dbReference type="InterPro" id="IPR050739">
    <property type="entry name" value="MFP"/>
</dbReference>
<feature type="domain" description="CusB-like beta-barrel" evidence="5">
    <location>
        <begin position="300"/>
        <end position="341"/>
    </location>
</feature>
<keyword evidence="7" id="KW-1185">Reference proteome</keyword>
<dbReference type="Gene3D" id="1.10.287.470">
    <property type="entry name" value="Helix hairpin bin"/>
    <property type="match status" value="2"/>
</dbReference>
<dbReference type="SUPFAM" id="SSF111369">
    <property type="entry name" value="HlyD-like secretion proteins"/>
    <property type="match status" value="2"/>
</dbReference>
<proteinExistence type="predicted"/>
<accession>A0A512JJ59</accession>
<reference evidence="6 7" key="1">
    <citation type="submission" date="2019-07" db="EMBL/GenBank/DDBJ databases">
        <title>Whole genome shotgun sequence of Methylobacterium gnaphalii NBRC 107716.</title>
        <authorList>
            <person name="Hosoyama A."/>
            <person name="Uohara A."/>
            <person name="Ohji S."/>
            <person name="Ichikawa N."/>
        </authorList>
    </citation>
    <scope>NUCLEOTIDE SEQUENCE [LARGE SCALE GENOMIC DNA]</scope>
    <source>
        <strain evidence="6 7">NBRC 107716</strain>
    </source>
</reference>
<dbReference type="EMBL" id="BJZV01000007">
    <property type="protein sequence ID" value="GEP09974.1"/>
    <property type="molecule type" value="Genomic_DNA"/>
</dbReference>
<evidence type="ECO:0000259" key="4">
    <source>
        <dbReference type="Pfam" id="PF25917"/>
    </source>
</evidence>
<dbReference type="Gene3D" id="2.40.30.170">
    <property type="match status" value="1"/>
</dbReference>
<dbReference type="Proteomes" id="UP000321750">
    <property type="component" value="Unassembled WGS sequence"/>
</dbReference>
<dbReference type="InterPro" id="IPR058625">
    <property type="entry name" value="MdtA-like_BSH"/>
</dbReference>
<feature type="coiled-coil region" evidence="1">
    <location>
        <begin position="132"/>
        <end position="194"/>
    </location>
</feature>
<dbReference type="RefSeq" id="WP_147046255.1">
    <property type="nucleotide sequence ID" value="NZ_BJZV01000007.1"/>
</dbReference>
<dbReference type="Pfam" id="PF25917">
    <property type="entry name" value="BSH_RND"/>
    <property type="match status" value="1"/>
</dbReference>
<evidence type="ECO:0000256" key="2">
    <source>
        <dbReference type="SAM" id="MobiDB-lite"/>
    </source>
</evidence>
<keyword evidence="3" id="KW-0472">Membrane</keyword>
<feature type="compositionally biased region" description="Basic and acidic residues" evidence="2">
    <location>
        <begin position="38"/>
        <end position="51"/>
    </location>
</feature>
<organism evidence="6 7">
    <name type="scientific">Methylobacterium gnaphalii</name>
    <dbReference type="NCBI Taxonomy" id="1010610"/>
    <lineage>
        <taxon>Bacteria</taxon>
        <taxon>Pseudomonadati</taxon>
        <taxon>Pseudomonadota</taxon>
        <taxon>Alphaproteobacteria</taxon>
        <taxon>Hyphomicrobiales</taxon>
        <taxon>Methylobacteriaceae</taxon>
        <taxon>Methylobacterium</taxon>
    </lineage>
</organism>
<feature type="region of interest" description="Disordered" evidence="2">
    <location>
        <begin position="1"/>
        <end position="51"/>
    </location>
</feature>
<feature type="compositionally biased region" description="Basic and acidic residues" evidence="2">
    <location>
        <begin position="13"/>
        <end position="30"/>
    </location>
</feature>
<protein>
    <submittedName>
        <fullName evidence="6">Hemolysin secretion protein D</fullName>
    </submittedName>
</protein>
<dbReference type="PANTHER" id="PTHR30386:SF24">
    <property type="entry name" value="MULTIDRUG RESISTANCE EFFLUX PUMP"/>
    <property type="match status" value="1"/>
</dbReference>
<comment type="caution">
    <text evidence="6">The sequence shown here is derived from an EMBL/GenBank/DDBJ whole genome shotgun (WGS) entry which is preliminary data.</text>
</comment>
<keyword evidence="3" id="KW-1133">Transmembrane helix</keyword>
<keyword evidence="1" id="KW-0175">Coiled coil</keyword>
<gene>
    <name evidence="6" type="ORF">MGN01_18190</name>
</gene>
<evidence type="ECO:0000313" key="7">
    <source>
        <dbReference type="Proteomes" id="UP000321750"/>
    </source>
</evidence>